<evidence type="ECO:0000256" key="3">
    <source>
        <dbReference type="SAM" id="Phobius"/>
    </source>
</evidence>
<sequence length="305" mass="35480">MNETIVDIAKYSLFDRELISAYKSYIYLLIVGNIKEALDHLILVVLAYSLICIVTYQMIFRRFINRFHLISDVRLANFRRVLIVTAHPDDECMFFGPTILSLTQRSEPCTVYLLCLSNGNFEQKGNIRKQELYDATKVLSLKDEHITLMNSTLLVDDPNLNWKTELVAKQIQKEVESLDIEALITFDRDGVSCHPNHCAIYYAAASLRLAGYLPKSCKILTLDSVNILRKYMSVFDLVISLLLSTNWCILSWKNVNIVRRAMRQHKSQMLWFRKLYIIFSRYMVINTLREVNVSDIELDMQINDT</sequence>
<name>A0A9Q0MM42_9DIPT</name>
<dbReference type="SUPFAM" id="SSF102588">
    <property type="entry name" value="LmbE-like"/>
    <property type="match status" value="1"/>
</dbReference>
<dbReference type="OrthoDB" id="440160at2759"/>
<evidence type="ECO:0000313" key="4">
    <source>
        <dbReference type="EMBL" id="KAJ6633220.1"/>
    </source>
</evidence>
<comment type="similarity">
    <text evidence="1">Belongs to the PIGL family.</text>
</comment>
<dbReference type="GO" id="GO:0005783">
    <property type="term" value="C:endoplasmic reticulum"/>
    <property type="evidence" value="ECO:0007669"/>
    <property type="project" value="TreeGrafter"/>
</dbReference>
<dbReference type="InterPro" id="IPR024078">
    <property type="entry name" value="LmbE-like_dom_sf"/>
</dbReference>
<dbReference type="PANTHER" id="PTHR12993:SF11">
    <property type="entry name" value="N-ACETYLGLUCOSAMINYL-PHOSPHATIDYLINOSITOL DE-N-ACETYLASE"/>
    <property type="match status" value="1"/>
</dbReference>
<dbReference type="Proteomes" id="UP001151699">
    <property type="component" value="Unassembled WGS sequence"/>
</dbReference>
<gene>
    <name evidence="4" type="primary">Pigl</name>
    <name evidence="4" type="ORF">Bhyg_15547</name>
</gene>
<keyword evidence="3" id="KW-0472">Membrane</keyword>
<dbReference type="AlphaFoldDB" id="A0A9Q0MM42"/>
<protein>
    <recommendedName>
        <fullName evidence="2">N-acetylglucosaminylphosphatidylinositol deacetylase</fullName>
        <ecNumber evidence="2">3.5.1.89</ecNumber>
    </recommendedName>
</protein>
<dbReference type="InterPro" id="IPR003737">
    <property type="entry name" value="GlcNAc_PI_deacetylase-related"/>
</dbReference>
<reference evidence="4" key="1">
    <citation type="submission" date="2022-07" db="EMBL/GenBank/DDBJ databases">
        <authorList>
            <person name="Trinca V."/>
            <person name="Uliana J.V.C."/>
            <person name="Torres T.T."/>
            <person name="Ward R.J."/>
            <person name="Monesi N."/>
        </authorList>
    </citation>
    <scope>NUCLEOTIDE SEQUENCE</scope>
    <source>
        <strain evidence="4">HSMRA1968</strain>
        <tissue evidence="4">Whole embryos</tissue>
    </source>
</reference>
<organism evidence="4 5">
    <name type="scientific">Pseudolycoriella hygida</name>
    <dbReference type="NCBI Taxonomy" id="35572"/>
    <lineage>
        <taxon>Eukaryota</taxon>
        <taxon>Metazoa</taxon>
        <taxon>Ecdysozoa</taxon>
        <taxon>Arthropoda</taxon>
        <taxon>Hexapoda</taxon>
        <taxon>Insecta</taxon>
        <taxon>Pterygota</taxon>
        <taxon>Neoptera</taxon>
        <taxon>Endopterygota</taxon>
        <taxon>Diptera</taxon>
        <taxon>Nematocera</taxon>
        <taxon>Sciaroidea</taxon>
        <taxon>Sciaridae</taxon>
        <taxon>Pseudolycoriella</taxon>
    </lineage>
</organism>
<keyword evidence="5" id="KW-1185">Reference proteome</keyword>
<dbReference type="EC" id="3.5.1.89" evidence="2"/>
<keyword evidence="3" id="KW-1133">Transmembrane helix</keyword>
<dbReference type="PANTHER" id="PTHR12993">
    <property type="entry name" value="N-ACETYLGLUCOSAMINYL-PHOSPHATIDYLINOSITOL DE-N-ACETYLASE-RELATED"/>
    <property type="match status" value="1"/>
</dbReference>
<proteinExistence type="inferred from homology"/>
<evidence type="ECO:0000256" key="1">
    <source>
        <dbReference type="ARBA" id="ARBA00006066"/>
    </source>
</evidence>
<comment type="caution">
    <text evidence="4">The sequence shown here is derived from an EMBL/GenBank/DDBJ whole genome shotgun (WGS) entry which is preliminary data.</text>
</comment>
<dbReference type="Gene3D" id="3.40.50.10320">
    <property type="entry name" value="LmbE-like"/>
    <property type="match status" value="1"/>
</dbReference>
<dbReference type="Pfam" id="PF02585">
    <property type="entry name" value="PIG-L"/>
    <property type="match status" value="1"/>
</dbReference>
<accession>A0A9Q0MM42</accession>
<feature type="transmembrane region" description="Helical" evidence="3">
    <location>
        <begin position="41"/>
        <end position="60"/>
    </location>
</feature>
<keyword evidence="3" id="KW-0812">Transmembrane</keyword>
<dbReference type="GO" id="GO:0000225">
    <property type="term" value="F:N-acetylglucosaminylphosphatidylinositol deacetylase activity"/>
    <property type="evidence" value="ECO:0007669"/>
    <property type="project" value="UniProtKB-EC"/>
</dbReference>
<evidence type="ECO:0000256" key="2">
    <source>
        <dbReference type="ARBA" id="ARBA00012176"/>
    </source>
</evidence>
<dbReference type="EMBL" id="WJQU01002137">
    <property type="protein sequence ID" value="KAJ6633220.1"/>
    <property type="molecule type" value="Genomic_DNA"/>
</dbReference>
<evidence type="ECO:0000313" key="5">
    <source>
        <dbReference type="Proteomes" id="UP001151699"/>
    </source>
</evidence>